<accession>A0AAF0J1Y0</accession>
<feature type="region of interest" description="Disordered" evidence="1">
    <location>
        <begin position="128"/>
        <end position="147"/>
    </location>
</feature>
<protein>
    <submittedName>
        <fullName evidence="2">Uncharacterized protein</fullName>
    </submittedName>
</protein>
<evidence type="ECO:0000256" key="1">
    <source>
        <dbReference type="SAM" id="MobiDB-lite"/>
    </source>
</evidence>
<dbReference type="GO" id="GO:0005739">
    <property type="term" value="C:mitochondrion"/>
    <property type="evidence" value="ECO:0007669"/>
    <property type="project" value="InterPro"/>
</dbReference>
<name>A0AAF0J1Y0_9BASI</name>
<dbReference type="AlphaFoldDB" id="A0AAF0J1Y0"/>
<dbReference type="EMBL" id="CP119893">
    <property type="protein sequence ID" value="WFD26364.1"/>
    <property type="molecule type" value="Genomic_DNA"/>
</dbReference>
<keyword evidence="3" id="KW-1185">Reference proteome</keyword>
<dbReference type="PANTHER" id="PTHR42100:SF1">
    <property type="entry name" value="OXIDOREDUCTASE 178 KDA SUBUNIT, PUTATIVE (AFU_ORTHOLOGUE AFUA_8G04320)-RELATED"/>
    <property type="match status" value="1"/>
</dbReference>
<sequence>MGAFRTLHMSSVVRGAPAPTSAAQTAEYPSEGFRSPLWKYALLALVGGVVAVNVRSGKKEEGESKKPYLTELIESFFVPVEEVQEENRKHLEWSMKKAEAQLLFQDAQKPQAHRFKFPAALDQYPRRNVPVGSQLDASDIQPNKERV</sequence>
<evidence type="ECO:0000313" key="2">
    <source>
        <dbReference type="EMBL" id="WFD26364.1"/>
    </source>
</evidence>
<reference evidence="2" key="1">
    <citation type="submission" date="2023-03" db="EMBL/GenBank/DDBJ databases">
        <title>Mating type loci evolution in Malassezia.</title>
        <authorList>
            <person name="Coelho M.A."/>
        </authorList>
    </citation>
    <scope>NUCLEOTIDE SEQUENCE</scope>
    <source>
        <strain evidence="2">CBS 9557</strain>
    </source>
</reference>
<evidence type="ECO:0000313" key="3">
    <source>
        <dbReference type="Proteomes" id="UP001213623"/>
    </source>
</evidence>
<dbReference type="PANTHER" id="PTHR42100">
    <property type="entry name" value="OXIDOREDUCTASE 178 KDA SUBUNIT, PUTATIVE (AFU_ORTHOLOGUE AFUA_8G04320)-RELATED"/>
    <property type="match status" value="1"/>
</dbReference>
<dbReference type="InterPro" id="IPR034444">
    <property type="entry name" value="Nuo17.8"/>
</dbReference>
<proteinExistence type="predicted"/>
<organism evidence="2 3">
    <name type="scientific">Malassezia nana</name>
    <dbReference type="NCBI Taxonomy" id="180528"/>
    <lineage>
        <taxon>Eukaryota</taxon>
        <taxon>Fungi</taxon>
        <taxon>Dikarya</taxon>
        <taxon>Basidiomycota</taxon>
        <taxon>Ustilaginomycotina</taxon>
        <taxon>Malasseziomycetes</taxon>
        <taxon>Malasseziales</taxon>
        <taxon>Malasseziaceae</taxon>
        <taxon>Malassezia</taxon>
    </lineage>
</organism>
<gene>
    <name evidence="2" type="ORF">MNAN1_001343</name>
</gene>
<dbReference type="Proteomes" id="UP001213623">
    <property type="component" value="Chromosome 2"/>
</dbReference>